<comment type="caution">
    <text evidence="6">The sequence shown here is derived from an EMBL/GenBank/DDBJ whole genome shotgun (WGS) entry which is preliminary data.</text>
</comment>
<dbReference type="PROSITE" id="PS51464">
    <property type="entry name" value="SIS"/>
    <property type="match status" value="1"/>
</dbReference>
<evidence type="ECO:0000259" key="4">
    <source>
        <dbReference type="PROSITE" id="PS51071"/>
    </source>
</evidence>
<proteinExistence type="predicted"/>
<keyword evidence="2" id="KW-0238">DNA-binding</keyword>
<evidence type="ECO:0000256" key="1">
    <source>
        <dbReference type="ARBA" id="ARBA00023015"/>
    </source>
</evidence>
<dbReference type="PANTHER" id="PTHR30514:SF18">
    <property type="entry name" value="RPIR-FAMILY TRANSCRIPTIONAL REGULATOR"/>
    <property type="match status" value="1"/>
</dbReference>
<dbReference type="PROSITE" id="PS51071">
    <property type="entry name" value="HTH_RPIR"/>
    <property type="match status" value="1"/>
</dbReference>
<keyword evidence="3" id="KW-0804">Transcription</keyword>
<dbReference type="PANTHER" id="PTHR30514">
    <property type="entry name" value="GLUCOKINASE"/>
    <property type="match status" value="1"/>
</dbReference>
<sequence length="284" mass="32707">MKNRILSLIDDKYKDFSKTFRIISDYIKYNYTDVSFLSIKDFSERAGVSTASISRYTQEMGFSGYQDFQRELQSILKTEVEPSTEVKNSILIEYDESNLLKEMINSNIKNLQDVYSDELYEALNKAVEMVDPNKRVFIIGLRSSFTVANYLHYMLSRFMGDVVLLDAANDCVFDKLTFLKEDDLLIVIGFSKYAKTTLKVTEFFKRNGNKIIAVTDSVFSPHAIIADVSLIIKNRYTTFSFVSTMTILNAFAVSVGKKNKEESIERIKHREQILKENDIHLLKG</sequence>
<evidence type="ECO:0000313" key="6">
    <source>
        <dbReference type="EMBL" id="MBF4694438.1"/>
    </source>
</evidence>
<dbReference type="Gene3D" id="3.40.50.10490">
    <property type="entry name" value="Glucose-6-phosphate isomerase like protein, domain 1"/>
    <property type="match status" value="1"/>
</dbReference>
<dbReference type="InterPro" id="IPR001347">
    <property type="entry name" value="SIS_dom"/>
</dbReference>
<dbReference type="InterPro" id="IPR036388">
    <property type="entry name" value="WH-like_DNA-bd_sf"/>
</dbReference>
<dbReference type="InterPro" id="IPR000281">
    <property type="entry name" value="HTH_RpiR"/>
</dbReference>
<dbReference type="EMBL" id="JADKNH010000009">
    <property type="protein sequence ID" value="MBF4694438.1"/>
    <property type="molecule type" value="Genomic_DNA"/>
</dbReference>
<feature type="domain" description="HTH rpiR-type" evidence="4">
    <location>
        <begin position="3"/>
        <end position="79"/>
    </location>
</feature>
<reference evidence="6 7" key="1">
    <citation type="submission" date="2020-11" db="EMBL/GenBank/DDBJ databases">
        <title>Fusibacter basophilias sp. nov.</title>
        <authorList>
            <person name="Qiu D."/>
        </authorList>
    </citation>
    <scope>NUCLEOTIDE SEQUENCE [LARGE SCALE GENOMIC DNA]</scope>
    <source>
        <strain evidence="6 7">Q10-2</strain>
    </source>
</reference>
<keyword evidence="1" id="KW-0805">Transcription regulation</keyword>
<dbReference type="CDD" id="cd05013">
    <property type="entry name" value="SIS_RpiR"/>
    <property type="match status" value="1"/>
</dbReference>
<organism evidence="6 7">
    <name type="scientific">Fusibacter ferrireducens</name>
    <dbReference type="NCBI Taxonomy" id="2785058"/>
    <lineage>
        <taxon>Bacteria</taxon>
        <taxon>Bacillati</taxon>
        <taxon>Bacillota</taxon>
        <taxon>Clostridia</taxon>
        <taxon>Eubacteriales</taxon>
        <taxon>Eubacteriales Family XII. Incertae Sedis</taxon>
        <taxon>Fusibacter</taxon>
    </lineage>
</organism>
<name>A0ABR9ZVF0_9FIRM</name>
<dbReference type="InterPro" id="IPR046348">
    <property type="entry name" value="SIS_dom_sf"/>
</dbReference>
<dbReference type="Pfam" id="PF01418">
    <property type="entry name" value="HTH_6"/>
    <property type="match status" value="1"/>
</dbReference>
<dbReference type="Pfam" id="PF01380">
    <property type="entry name" value="SIS"/>
    <property type="match status" value="1"/>
</dbReference>
<protein>
    <submittedName>
        <fullName evidence="6">MurR/RpiR family transcriptional regulator</fullName>
    </submittedName>
</protein>
<keyword evidence="7" id="KW-1185">Reference proteome</keyword>
<feature type="domain" description="SIS" evidence="5">
    <location>
        <begin position="126"/>
        <end position="261"/>
    </location>
</feature>
<dbReference type="InterPro" id="IPR035472">
    <property type="entry name" value="RpiR-like_SIS"/>
</dbReference>
<dbReference type="Proteomes" id="UP000614200">
    <property type="component" value="Unassembled WGS sequence"/>
</dbReference>
<dbReference type="InterPro" id="IPR009057">
    <property type="entry name" value="Homeodomain-like_sf"/>
</dbReference>
<evidence type="ECO:0000256" key="3">
    <source>
        <dbReference type="ARBA" id="ARBA00023163"/>
    </source>
</evidence>
<evidence type="ECO:0000256" key="2">
    <source>
        <dbReference type="ARBA" id="ARBA00023125"/>
    </source>
</evidence>
<evidence type="ECO:0000313" key="7">
    <source>
        <dbReference type="Proteomes" id="UP000614200"/>
    </source>
</evidence>
<dbReference type="Gene3D" id="1.10.10.10">
    <property type="entry name" value="Winged helix-like DNA-binding domain superfamily/Winged helix DNA-binding domain"/>
    <property type="match status" value="1"/>
</dbReference>
<dbReference type="InterPro" id="IPR047640">
    <property type="entry name" value="RpiR-like"/>
</dbReference>
<dbReference type="SUPFAM" id="SSF53697">
    <property type="entry name" value="SIS domain"/>
    <property type="match status" value="1"/>
</dbReference>
<dbReference type="RefSeq" id="WP_194702676.1">
    <property type="nucleotide sequence ID" value="NZ_JADKNH010000009.1"/>
</dbReference>
<evidence type="ECO:0000259" key="5">
    <source>
        <dbReference type="PROSITE" id="PS51464"/>
    </source>
</evidence>
<gene>
    <name evidence="6" type="ORF">ISU02_15110</name>
</gene>
<dbReference type="SUPFAM" id="SSF46689">
    <property type="entry name" value="Homeodomain-like"/>
    <property type="match status" value="1"/>
</dbReference>
<accession>A0ABR9ZVF0</accession>